<proteinExistence type="predicted"/>
<evidence type="ECO:0000313" key="5">
    <source>
        <dbReference type="Proteomes" id="UP000295367"/>
    </source>
</evidence>
<dbReference type="RefSeq" id="WP_124946912.1">
    <property type="nucleotide sequence ID" value="NZ_BHVT01000048.1"/>
</dbReference>
<dbReference type="PROSITE" id="PS50222">
    <property type="entry name" value="EF_HAND_2"/>
    <property type="match status" value="1"/>
</dbReference>
<evidence type="ECO:0000313" key="4">
    <source>
        <dbReference type="EMBL" id="TCV79019.1"/>
    </source>
</evidence>
<accession>A0A4R3XQ25</accession>
<keyword evidence="2" id="KW-0472">Membrane</keyword>
<dbReference type="AlphaFoldDB" id="A0A4R3XQ25"/>
<keyword evidence="5" id="KW-1185">Reference proteome</keyword>
<evidence type="ECO:0000259" key="3">
    <source>
        <dbReference type="PROSITE" id="PS50222"/>
    </source>
</evidence>
<feature type="transmembrane region" description="Helical" evidence="2">
    <location>
        <begin position="34"/>
        <end position="52"/>
    </location>
</feature>
<keyword evidence="1" id="KW-0175">Coiled coil</keyword>
<dbReference type="GO" id="GO:0005509">
    <property type="term" value="F:calcium ion binding"/>
    <property type="evidence" value="ECO:0007669"/>
    <property type="project" value="InterPro"/>
</dbReference>
<protein>
    <recommendedName>
        <fullName evidence="3">EF-hand domain-containing protein</fullName>
    </recommendedName>
</protein>
<feature type="transmembrane region" description="Helical" evidence="2">
    <location>
        <begin position="275"/>
        <end position="297"/>
    </location>
</feature>
<feature type="coiled-coil region" evidence="1">
    <location>
        <begin position="191"/>
        <end position="242"/>
    </location>
</feature>
<evidence type="ECO:0000256" key="2">
    <source>
        <dbReference type="SAM" id="Phobius"/>
    </source>
</evidence>
<feature type="domain" description="EF-hand" evidence="3">
    <location>
        <begin position="200"/>
        <end position="235"/>
    </location>
</feature>
<reference evidence="4 5" key="1">
    <citation type="submission" date="2019-03" db="EMBL/GenBank/DDBJ databases">
        <title>Genomic Encyclopedia of Type Strains, Phase IV (KMG-IV): sequencing the most valuable type-strain genomes for metagenomic binning, comparative biology and taxonomic classification.</title>
        <authorList>
            <person name="Goeker M."/>
        </authorList>
    </citation>
    <scope>NUCLEOTIDE SEQUENCE [LARGE SCALE GENOMIC DNA]</scope>
    <source>
        <strain evidence="4 5">DSM 100309</strain>
    </source>
</reference>
<dbReference type="OrthoDB" id="7013907at2"/>
<dbReference type="InterPro" id="IPR018247">
    <property type="entry name" value="EF_Hand_1_Ca_BS"/>
</dbReference>
<dbReference type="Proteomes" id="UP000295367">
    <property type="component" value="Unassembled WGS sequence"/>
</dbReference>
<keyword evidence="2" id="KW-1133">Transmembrane helix</keyword>
<dbReference type="EMBL" id="SMCO01000037">
    <property type="protein sequence ID" value="TCV79019.1"/>
    <property type="molecule type" value="Genomic_DNA"/>
</dbReference>
<evidence type="ECO:0000256" key="1">
    <source>
        <dbReference type="SAM" id="Coils"/>
    </source>
</evidence>
<gene>
    <name evidence="4" type="ORF">EDC63_1377</name>
</gene>
<comment type="caution">
    <text evidence="4">The sequence shown here is derived from an EMBL/GenBank/DDBJ whole genome shotgun (WGS) entry which is preliminary data.</text>
</comment>
<feature type="transmembrane region" description="Helical" evidence="2">
    <location>
        <begin position="12"/>
        <end position="28"/>
    </location>
</feature>
<keyword evidence="2" id="KW-0812">Transmembrane</keyword>
<dbReference type="InterPro" id="IPR002048">
    <property type="entry name" value="EF_hand_dom"/>
</dbReference>
<dbReference type="PROSITE" id="PS00018">
    <property type="entry name" value="EF_HAND_1"/>
    <property type="match status" value="1"/>
</dbReference>
<name>A0A4R3XQ25_9PROT</name>
<organism evidence="4 5">
    <name type="scientific">Sulfurirhabdus autotrophica</name>
    <dbReference type="NCBI Taxonomy" id="1706046"/>
    <lineage>
        <taxon>Bacteria</taxon>
        <taxon>Pseudomonadati</taxon>
        <taxon>Pseudomonadota</taxon>
        <taxon>Betaproteobacteria</taxon>
        <taxon>Nitrosomonadales</taxon>
        <taxon>Sulfuricellaceae</taxon>
        <taxon>Sulfurirhabdus</taxon>
    </lineage>
</organism>
<sequence>MPSLSELRLHYANFLASGFNLALLFIGVKMGTRTGWVISFALIALTSFIAWVGNLRRYRMVGDTPTSKIASAAQGYVEFFGRGEQHDGYTLTSKLTGLPCLWFRYIIEQRDNDNNWKTADSGMSSDTFILNDRSGKCAVDPDHAEIITTHKQVWHKGTYRHTEWLLLAQEPLYAIGEHITLGGANSELSLKADVNELLAEWKKDKANLLQRFDLNKDGEIDLQEWELARNQARREVEKQHMELRLKDGVHVMRKPRDGRLFLISNQPPEKLIRTYAIWAWLHLVLFISAIGGCIYITV</sequence>